<feature type="region of interest" description="Disordered" evidence="1">
    <location>
        <begin position="1"/>
        <end position="47"/>
    </location>
</feature>
<gene>
    <name evidence="2" type="ORF">KL86DPRO_11512</name>
</gene>
<feature type="compositionally biased region" description="Basic and acidic residues" evidence="1">
    <location>
        <begin position="31"/>
        <end position="43"/>
    </location>
</feature>
<sequence length="76" mass="7791">MGGVAKGLSKISGKVFGSTPSAKVPETPDLEAERKKAEDEAVRKRAALADKGMSGTVLGGSYGDEAGVTRKKLLGE</sequence>
<organism evidence="2">
    <name type="scientific">uncultured delta proteobacterium</name>
    <dbReference type="NCBI Taxonomy" id="34034"/>
    <lineage>
        <taxon>Bacteria</taxon>
        <taxon>Deltaproteobacteria</taxon>
        <taxon>environmental samples</taxon>
    </lineage>
</organism>
<proteinExistence type="predicted"/>
<accession>A0A212JIJ7</accession>
<reference evidence="2" key="1">
    <citation type="submission" date="2016-04" db="EMBL/GenBank/DDBJ databases">
        <authorList>
            <person name="Evans L.H."/>
            <person name="Alamgir A."/>
            <person name="Owens N."/>
            <person name="Weber N.D."/>
            <person name="Virtaneva K."/>
            <person name="Barbian K."/>
            <person name="Babar A."/>
            <person name="Rosenke K."/>
        </authorList>
    </citation>
    <scope>NUCLEOTIDE SEQUENCE</scope>
    <source>
        <strain evidence="2">86</strain>
    </source>
</reference>
<evidence type="ECO:0000313" key="2">
    <source>
        <dbReference type="EMBL" id="SBV99095.1"/>
    </source>
</evidence>
<protein>
    <submittedName>
        <fullName evidence="2">Uncharacterized protein</fullName>
    </submittedName>
</protein>
<name>A0A212JIJ7_9DELT</name>
<dbReference type="EMBL" id="FLUQ01000001">
    <property type="protein sequence ID" value="SBV99095.1"/>
    <property type="molecule type" value="Genomic_DNA"/>
</dbReference>
<evidence type="ECO:0000256" key="1">
    <source>
        <dbReference type="SAM" id="MobiDB-lite"/>
    </source>
</evidence>
<dbReference type="AlphaFoldDB" id="A0A212JIJ7"/>
<feature type="region of interest" description="Disordered" evidence="1">
    <location>
        <begin position="57"/>
        <end position="76"/>
    </location>
</feature>